<dbReference type="Gene3D" id="3.30.450.30">
    <property type="entry name" value="Dynein light chain 2a, cytoplasmic"/>
    <property type="match status" value="1"/>
</dbReference>
<reference evidence="3 4" key="1">
    <citation type="submission" date="2020-08" db="EMBL/GenBank/DDBJ databases">
        <title>Genomic Encyclopedia of Type Strains, Phase IV (KMG-IV): sequencing the most valuable type-strain genomes for metagenomic binning, comparative biology and taxonomic classification.</title>
        <authorList>
            <person name="Goeker M."/>
        </authorList>
    </citation>
    <scope>NUCLEOTIDE SEQUENCE [LARGE SCALE GENOMIC DNA]</scope>
    <source>
        <strain evidence="3 4">YIM 65646</strain>
    </source>
</reference>
<dbReference type="PANTHER" id="PTHR36222:SF1">
    <property type="entry name" value="SERINE PROTEASE INHIBITOR RV3364C"/>
    <property type="match status" value="1"/>
</dbReference>
<feature type="domain" description="Roadblock/LAMTOR2" evidence="2">
    <location>
        <begin position="30"/>
        <end position="120"/>
    </location>
</feature>
<dbReference type="AlphaFoldDB" id="A0A841FHK1"/>
<evidence type="ECO:0000259" key="2">
    <source>
        <dbReference type="SMART" id="SM00960"/>
    </source>
</evidence>
<accession>A0A841FHK1</accession>
<dbReference type="SMART" id="SM00960">
    <property type="entry name" value="Robl_LC7"/>
    <property type="match status" value="1"/>
</dbReference>
<evidence type="ECO:0000256" key="1">
    <source>
        <dbReference type="SAM" id="MobiDB-lite"/>
    </source>
</evidence>
<name>A0A841FHK1_9ACTN</name>
<proteinExistence type="predicted"/>
<organism evidence="3 4">
    <name type="scientific">Phytomonospora endophytica</name>
    <dbReference type="NCBI Taxonomy" id="714109"/>
    <lineage>
        <taxon>Bacteria</taxon>
        <taxon>Bacillati</taxon>
        <taxon>Actinomycetota</taxon>
        <taxon>Actinomycetes</taxon>
        <taxon>Micromonosporales</taxon>
        <taxon>Micromonosporaceae</taxon>
        <taxon>Phytomonospora</taxon>
    </lineage>
</organism>
<evidence type="ECO:0000313" key="3">
    <source>
        <dbReference type="EMBL" id="MBB6033328.1"/>
    </source>
</evidence>
<gene>
    <name evidence="3" type="ORF">HNR73_001175</name>
</gene>
<keyword evidence="4" id="KW-1185">Reference proteome</keyword>
<dbReference type="InterPro" id="IPR053141">
    <property type="entry name" value="Mycobact_SerProt_Inhib_Rv3364c"/>
</dbReference>
<dbReference type="InterPro" id="IPR004942">
    <property type="entry name" value="Roadblock/LAMTOR2_dom"/>
</dbReference>
<dbReference type="Proteomes" id="UP000548476">
    <property type="component" value="Unassembled WGS sequence"/>
</dbReference>
<dbReference type="PANTHER" id="PTHR36222">
    <property type="entry name" value="SERINE PROTEASE INHIBITOR RV3364C"/>
    <property type="match status" value="1"/>
</dbReference>
<feature type="region of interest" description="Disordered" evidence="1">
    <location>
        <begin position="1"/>
        <end position="24"/>
    </location>
</feature>
<comment type="caution">
    <text evidence="3">The sequence shown here is derived from an EMBL/GenBank/DDBJ whole genome shotgun (WGS) entry which is preliminary data.</text>
</comment>
<dbReference type="SUPFAM" id="SSF103196">
    <property type="entry name" value="Roadblock/LC7 domain"/>
    <property type="match status" value="1"/>
</dbReference>
<dbReference type="Pfam" id="PF03259">
    <property type="entry name" value="Robl_LC7"/>
    <property type="match status" value="1"/>
</dbReference>
<dbReference type="EMBL" id="JACHGT010000002">
    <property type="protein sequence ID" value="MBB6033328.1"/>
    <property type="molecule type" value="Genomic_DNA"/>
</dbReference>
<evidence type="ECO:0000313" key="4">
    <source>
        <dbReference type="Proteomes" id="UP000548476"/>
    </source>
</evidence>
<sequence length="153" mass="15758">MTLPHTAHGHQRGPSQSGPQSGRGGMQDLGWLLAGFADRVPGVAHAVAVSADGLLLASSRDLPRDRADQLAAVASGLVSLTQGASRCFEGGAVLQTVVEMDNGFLFLMSISDGSSFAVLAARNCDVGQVGYEMALLVDRVGQALTPAAREAAR</sequence>
<protein>
    <recommendedName>
        <fullName evidence="2">Roadblock/LAMTOR2 domain-containing protein</fullName>
    </recommendedName>
</protein>